<keyword evidence="2" id="KW-0333">Golgi apparatus</keyword>
<evidence type="ECO:0000256" key="5">
    <source>
        <dbReference type="SAM" id="MobiDB-lite"/>
    </source>
</evidence>
<dbReference type="Gene3D" id="1.25.10.10">
    <property type="entry name" value="Leucine-rich Repeat Variant"/>
    <property type="match status" value="1"/>
</dbReference>
<dbReference type="GO" id="GO:0005783">
    <property type="term" value="C:endoplasmic reticulum"/>
    <property type="evidence" value="ECO:0007669"/>
    <property type="project" value="TreeGrafter"/>
</dbReference>
<dbReference type="GO" id="GO:0006886">
    <property type="term" value="P:intracellular protein transport"/>
    <property type="evidence" value="ECO:0007669"/>
    <property type="project" value="InterPro"/>
</dbReference>
<dbReference type="EMBL" id="VJMH01000133">
    <property type="protein sequence ID" value="KAF0718664.1"/>
    <property type="molecule type" value="Genomic_DNA"/>
</dbReference>
<evidence type="ECO:0000256" key="4">
    <source>
        <dbReference type="SAM" id="Coils"/>
    </source>
</evidence>
<comment type="caution">
    <text evidence="7">The sequence shown here is derived from an EMBL/GenBank/DDBJ whole genome shotgun (WGS) entry which is preliminary data.</text>
</comment>
<reference evidence="7" key="1">
    <citation type="submission" date="2019-06" db="EMBL/GenBank/DDBJ databases">
        <title>Genomics analysis of Aphanomyces spp. identifies a new class of oomycete effector associated with host adaptation.</title>
        <authorList>
            <person name="Gaulin E."/>
        </authorList>
    </citation>
    <scope>NUCLEOTIDE SEQUENCE</scope>
    <source>
        <strain evidence="7">CBS 578.67</strain>
    </source>
</reference>
<evidence type="ECO:0000313" key="7">
    <source>
        <dbReference type="EMBL" id="KAF0718664.1"/>
    </source>
</evidence>
<dbReference type="PANTHER" id="PTHR10013">
    <property type="entry name" value="GENERAL VESICULAR TRANSPORT FACTOR P115"/>
    <property type="match status" value="1"/>
</dbReference>
<feature type="region of interest" description="Disordered" evidence="5">
    <location>
        <begin position="22"/>
        <end position="72"/>
    </location>
</feature>
<proteinExistence type="predicted"/>
<keyword evidence="3 4" id="KW-0175">Coiled coil</keyword>
<evidence type="ECO:0000259" key="6">
    <source>
        <dbReference type="Pfam" id="PF04869"/>
    </source>
</evidence>
<dbReference type="GO" id="GO:0048280">
    <property type="term" value="P:vesicle fusion with Golgi apparatus"/>
    <property type="evidence" value="ECO:0007669"/>
    <property type="project" value="InterPro"/>
</dbReference>
<dbReference type="InterPro" id="IPR011989">
    <property type="entry name" value="ARM-like"/>
</dbReference>
<dbReference type="OrthoDB" id="198977at2759"/>
<dbReference type="Pfam" id="PF04869">
    <property type="entry name" value="Uso1_p115_head"/>
    <property type="match status" value="1"/>
</dbReference>
<comment type="subcellular location">
    <subcellularLocation>
        <location evidence="1">Golgi apparatus</location>
    </subcellularLocation>
</comment>
<protein>
    <recommendedName>
        <fullName evidence="6">Vesicle tethering protein Uso1/P115-like head domain-containing protein</fullName>
    </recommendedName>
</protein>
<dbReference type="GO" id="GO:0048211">
    <property type="term" value="P:Golgi vesicle docking"/>
    <property type="evidence" value="ECO:0007669"/>
    <property type="project" value="TreeGrafter"/>
</dbReference>
<name>A0A6A4ZXF9_9STRA</name>
<dbReference type="InterPro" id="IPR006953">
    <property type="entry name" value="Vesicle_Uso1_P115_head"/>
</dbReference>
<organism evidence="7">
    <name type="scientific">Aphanomyces stellatus</name>
    <dbReference type="NCBI Taxonomy" id="120398"/>
    <lineage>
        <taxon>Eukaryota</taxon>
        <taxon>Sar</taxon>
        <taxon>Stramenopiles</taxon>
        <taxon>Oomycota</taxon>
        <taxon>Saprolegniomycetes</taxon>
        <taxon>Saprolegniales</taxon>
        <taxon>Verrucalvaceae</taxon>
        <taxon>Aphanomyces</taxon>
    </lineage>
</organism>
<feature type="coiled-coil region" evidence="4">
    <location>
        <begin position="760"/>
        <end position="980"/>
    </location>
</feature>
<feature type="domain" description="Vesicle tethering protein Uso1/P115-like head" evidence="6">
    <location>
        <begin position="455"/>
        <end position="704"/>
    </location>
</feature>
<dbReference type="GO" id="GO:0005795">
    <property type="term" value="C:Golgi stack"/>
    <property type="evidence" value="ECO:0007669"/>
    <property type="project" value="TreeGrafter"/>
</dbReference>
<dbReference type="GO" id="GO:0000139">
    <property type="term" value="C:Golgi membrane"/>
    <property type="evidence" value="ECO:0007669"/>
    <property type="project" value="InterPro"/>
</dbReference>
<dbReference type="GO" id="GO:0012507">
    <property type="term" value="C:ER to Golgi transport vesicle membrane"/>
    <property type="evidence" value="ECO:0007669"/>
    <property type="project" value="TreeGrafter"/>
</dbReference>
<dbReference type="InterPro" id="IPR016024">
    <property type="entry name" value="ARM-type_fold"/>
</dbReference>
<accession>A0A6A4ZXF9</accession>
<gene>
    <name evidence="7" type="ORF">As57867_001559</name>
</gene>
<evidence type="ECO:0000256" key="3">
    <source>
        <dbReference type="ARBA" id="ARBA00023054"/>
    </source>
</evidence>
<dbReference type="AlphaFoldDB" id="A0A6A4ZXF9"/>
<feature type="compositionally biased region" description="Low complexity" evidence="5">
    <location>
        <begin position="31"/>
        <end position="40"/>
    </location>
</feature>
<evidence type="ECO:0000256" key="2">
    <source>
        <dbReference type="ARBA" id="ARBA00023034"/>
    </source>
</evidence>
<feature type="non-terminal residue" evidence="7">
    <location>
        <position position="1008"/>
    </location>
</feature>
<dbReference type="PANTHER" id="PTHR10013:SF0">
    <property type="entry name" value="GENERAL VESICULAR TRANSPORT FACTOR P115"/>
    <property type="match status" value="1"/>
</dbReference>
<dbReference type="SUPFAM" id="SSF48371">
    <property type="entry name" value="ARM repeat"/>
    <property type="match status" value="1"/>
</dbReference>
<evidence type="ECO:0000256" key="1">
    <source>
        <dbReference type="ARBA" id="ARBA00004555"/>
    </source>
</evidence>
<dbReference type="GO" id="GO:0006888">
    <property type="term" value="P:endoplasmic reticulum to Golgi vesicle-mediated transport"/>
    <property type="evidence" value="ECO:0007669"/>
    <property type="project" value="TreeGrafter"/>
</dbReference>
<sequence length="1008" mass="111601">MMNIMKRFAEASSNAIEIVQSHNPLNDTESDVPSSAADPPRSSDRQQPLIAPRRESTPPASTRATQRRAVPKGDLTMAIERFQYAMLLAERKSALGQLQTLWSEAEIPDDLHRMIIPVILSALVTDPRDTELMEAMLELMQSLVTMKTSNATTLLEDPHALDTILGLMQDPSPWIRGPTVQLIKKVQDGDSTGFATRILACQEGLRLLLEVVEDKREHIRDTAVQVLLHLTTNDNPMTQRHVQQFLAFEEGFARLFQIIDLELEGHGIESPVLIDCLQVILKMIQNNTMTQSLLRETPFVSVLFPLLLGAGLPDDDEADTAADDDNAPLTVHLPTGVKGALDILASLVGPVYADDDASTLDEIAKRDQSKRQDEMPMVQAYLAQQIEVVHALGELACHGRAEADRLHAMQVLHLLCQANEANQLMVLTLSVSGPAYVLSAFLHLDVDHEETPLGAAARTLLDCVWANELTKLSILQHIHAPPPHEHGPIETVGQALVKKLSTTMDALAQDKSMELLSLTSKDATKIVWKCCARWRGLLHNAECKQLALRVPGANQAHAVSGSYFLNSCLKWLMELSWTKSHYSLLLALFRLVVSWIQGCAPAVQEIVTSIPTLTFFCKAVDTMSTDDLDIEMAGLSAMVLGISLEGLDGKIQLTKEQLLGMITRQVGLQKFTDAFVNMQQVSPFRNLKRAPDGFVVYDKAFVQLYKHVAETTRVGVLNVYMGTHKEEDSRSKAYQDLIRMQDHQLQALQEQLKQKPGGGVNPLEDELAQANQLIADLKQTQQTNETRIRGLTTANDLVEKELQKREAELKRLKSQAGGADGPTQPSKPTFLVPTTHDEHELRVAQLEHDMTRLKRQLQEKDDEVEAARRTIDMLTAHQNLVTGHDTTKQDEKAATVEVEALTARVAALEAELQATKETHTLTVSTLVSRHEQQLKEEAGQAKAQLEHALAAQAKETLAKHDAEMAELAALEAELQATKETHTLTVSTLVSRHEQQLKEEAGQAKAQLE</sequence>
<dbReference type="InterPro" id="IPR024095">
    <property type="entry name" value="Vesicle_P115"/>
</dbReference>